<dbReference type="PROSITE" id="PS50294">
    <property type="entry name" value="WD_REPEATS_REGION"/>
    <property type="match status" value="4"/>
</dbReference>
<feature type="repeat" description="WD" evidence="3">
    <location>
        <begin position="91"/>
        <end position="132"/>
    </location>
</feature>
<dbReference type="InterPro" id="IPR020472">
    <property type="entry name" value="WD40_PAC1"/>
</dbReference>
<evidence type="ECO:0000313" key="4">
    <source>
        <dbReference type="EMBL" id="EGO29499.1"/>
    </source>
</evidence>
<proteinExistence type="predicted"/>
<feature type="repeat" description="WD" evidence="3">
    <location>
        <begin position="203"/>
        <end position="244"/>
    </location>
</feature>
<dbReference type="InterPro" id="IPR001680">
    <property type="entry name" value="WD40_rpt"/>
</dbReference>
<keyword evidence="1 3" id="KW-0853">WD repeat</keyword>
<dbReference type="RefSeq" id="XP_007313741.1">
    <property type="nucleotide sequence ID" value="XM_007313679.1"/>
</dbReference>
<dbReference type="CDD" id="cd00200">
    <property type="entry name" value="WD40"/>
    <property type="match status" value="1"/>
</dbReference>
<dbReference type="InterPro" id="IPR015943">
    <property type="entry name" value="WD40/YVTN_repeat-like_dom_sf"/>
</dbReference>
<dbReference type="OrthoDB" id="17410at2759"/>
<dbReference type="SUPFAM" id="SSF50978">
    <property type="entry name" value="WD40 repeat-like"/>
    <property type="match status" value="1"/>
</dbReference>
<organism>
    <name type="scientific">Serpula lacrymans var. lacrymans (strain S7.9)</name>
    <name type="common">Dry rot fungus</name>
    <dbReference type="NCBI Taxonomy" id="578457"/>
    <lineage>
        <taxon>Eukaryota</taxon>
        <taxon>Fungi</taxon>
        <taxon>Dikarya</taxon>
        <taxon>Basidiomycota</taxon>
        <taxon>Agaricomycotina</taxon>
        <taxon>Agaricomycetes</taxon>
        <taxon>Agaricomycetidae</taxon>
        <taxon>Boletales</taxon>
        <taxon>Coniophorineae</taxon>
        <taxon>Serpulaceae</taxon>
        <taxon>Serpula</taxon>
    </lineage>
</organism>
<dbReference type="HOGENOM" id="CLU_000288_57_23_1"/>
<evidence type="ECO:0000256" key="3">
    <source>
        <dbReference type="PROSITE-ProRule" id="PRU00221"/>
    </source>
</evidence>
<dbReference type="Pfam" id="PF00400">
    <property type="entry name" value="WD40"/>
    <property type="match status" value="6"/>
</dbReference>
<dbReference type="SMART" id="SM00320">
    <property type="entry name" value="WD40"/>
    <property type="match status" value="6"/>
</dbReference>
<keyword evidence="2" id="KW-0677">Repeat</keyword>
<evidence type="ECO:0000256" key="1">
    <source>
        <dbReference type="ARBA" id="ARBA00022574"/>
    </source>
</evidence>
<dbReference type="PROSITE" id="PS50082">
    <property type="entry name" value="WD_REPEATS_2"/>
    <property type="match status" value="5"/>
</dbReference>
<dbReference type="Gene3D" id="2.130.10.10">
    <property type="entry name" value="YVTN repeat-like/Quinoprotein amine dehydrogenase"/>
    <property type="match status" value="1"/>
</dbReference>
<name>F8NIF0_SERL9</name>
<dbReference type="InterPro" id="IPR036322">
    <property type="entry name" value="WD40_repeat_dom_sf"/>
</dbReference>
<dbReference type="AlphaFoldDB" id="F8NIF0"/>
<dbReference type="PROSITE" id="PS00678">
    <property type="entry name" value="WD_REPEATS_1"/>
    <property type="match status" value="3"/>
</dbReference>
<protein>
    <submittedName>
        <fullName evidence="4">Uncharacterized protein</fullName>
    </submittedName>
</protein>
<dbReference type="Proteomes" id="UP000008064">
    <property type="component" value="Unassembled WGS sequence"/>
</dbReference>
<feature type="repeat" description="WD" evidence="3">
    <location>
        <begin position="135"/>
        <end position="168"/>
    </location>
</feature>
<feature type="repeat" description="WD" evidence="3">
    <location>
        <begin position="314"/>
        <end position="357"/>
    </location>
</feature>
<dbReference type="PRINTS" id="PR00320">
    <property type="entry name" value="GPROTEINBRPT"/>
</dbReference>
<dbReference type="PANTHER" id="PTHR19848:SF8">
    <property type="entry name" value="F-BOX AND WD REPEAT DOMAIN CONTAINING 7"/>
    <property type="match status" value="1"/>
</dbReference>
<accession>F8NIF0</accession>
<dbReference type="KEGG" id="sla:SERLADRAFT_457327"/>
<sequence>MASFDPLDPQSVPPEFTKESTDWLAIFNPRVPRQMDVQLAARFVHDGVICSVKFSADGSLLAVGSDGVVLLYDLVNGAKITCPFESAECDSRSKPNHVRAVTISPDGTLLVAGTEDNLIRVFSIVSFNMTHIHTLAAHTSEVYALSFSASGSILASASGDRTIKIWSIVRDGDETKVVKKYNLQHSLSQSDSNAGFASDSDSVDGSKIAFTSVAIDSSERYVVAGSLDGIVRVWDLSVSQVPPTHNNDGESLSSNVTPSLHLKGHTDSIYGVLFISTSSYSADFGIVSASLDRTLKVWDVRTEGRGEGECVKTLIGHKDSILALSCTSSGRELRLASGSRDGSVRVWDLRKGEPMFGVVGHRDTVTMASCSLLGAEIVKYAYGDIRYFEVLYGPTSDSHCMALLPRPWRKTLVQAWK</sequence>
<dbReference type="PANTHER" id="PTHR19848">
    <property type="entry name" value="WD40 REPEAT PROTEIN"/>
    <property type="match status" value="1"/>
</dbReference>
<evidence type="ECO:0000256" key="2">
    <source>
        <dbReference type="ARBA" id="ARBA00022737"/>
    </source>
</evidence>
<dbReference type="InterPro" id="IPR019775">
    <property type="entry name" value="WD40_repeat_CS"/>
</dbReference>
<gene>
    <name evidence="4" type="ORF">SERLADRAFT_457327</name>
</gene>
<reference evidence="4" key="1">
    <citation type="submission" date="2011-04" db="EMBL/GenBank/DDBJ databases">
        <title>Evolution of plant cell wall degrading machinery underlies the functional diversity of forest fungi.</title>
        <authorList>
            <consortium name="US DOE Joint Genome Institute (JGI-PGF)"/>
            <person name="Eastwood D.C."/>
            <person name="Floudas D."/>
            <person name="Binder M."/>
            <person name="Majcherczyk A."/>
            <person name="Schneider P."/>
            <person name="Aerts A."/>
            <person name="Asiegbu F.O."/>
            <person name="Baker S.E."/>
            <person name="Barry K."/>
            <person name="Bendiksby M."/>
            <person name="Blumentritt M."/>
            <person name="Coutinho P.M."/>
            <person name="Cullen D."/>
            <person name="Cullen D."/>
            <person name="Gathman A."/>
            <person name="Goodell B."/>
            <person name="Henrissat B."/>
            <person name="Ihrmark K."/>
            <person name="Kauserud H."/>
            <person name="Kohler A."/>
            <person name="LaButti K."/>
            <person name="Lapidus A."/>
            <person name="Lavin J.L."/>
            <person name="Lee Y.-H."/>
            <person name="Lindquist E."/>
            <person name="Lilly W."/>
            <person name="Lucas S."/>
            <person name="Morin E."/>
            <person name="Murat C."/>
            <person name="Oguiza J.A."/>
            <person name="Park J."/>
            <person name="Pisabarro A.G."/>
            <person name="Riley R."/>
            <person name="Rosling A."/>
            <person name="Salamov A."/>
            <person name="Schmidt O."/>
            <person name="Schmutz J."/>
            <person name="Skrede I."/>
            <person name="Stenlid J."/>
            <person name="Wiebenga A."/>
            <person name="Xie X."/>
            <person name="Kues U."/>
            <person name="Hibbett D.S."/>
            <person name="Hoffmeister D."/>
            <person name="Hogberg N."/>
            <person name="Martin F."/>
            <person name="Grigoriev I.V."/>
            <person name="Watkinson S.C."/>
        </authorList>
    </citation>
    <scope>NUCLEOTIDE SEQUENCE</scope>
    <source>
        <strain evidence="4">S7.9</strain>
    </source>
</reference>
<feature type="repeat" description="WD" evidence="3">
    <location>
        <begin position="262"/>
        <end position="302"/>
    </location>
</feature>
<dbReference type="GeneID" id="18817505"/>
<dbReference type="EMBL" id="GL945429">
    <property type="protein sequence ID" value="EGO29499.1"/>
    <property type="molecule type" value="Genomic_DNA"/>
</dbReference>